<comment type="caution">
    <text evidence="1">The sequence shown here is derived from an EMBL/GenBank/DDBJ whole genome shotgun (WGS) entry which is preliminary data.</text>
</comment>
<dbReference type="STRING" id="108015.GA0061099_1006335"/>
<sequence length="72" mass="7756">MKNFSNAEFSPEVIEIMTTALEAAVATLPDPVHSSHVNALAESILRTAGAGERNVANLQRIALMELQLAPRK</sequence>
<accession>A0A0R3CJY2</accession>
<evidence type="ECO:0000313" key="2">
    <source>
        <dbReference type="Proteomes" id="UP000051380"/>
    </source>
</evidence>
<dbReference type="RefSeq" id="WP_057027548.1">
    <property type="nucleotide sequence ID" value="NZ_LJYF01000026.1"/>
</dbReference>
<name>A0A0R3CJY2_9BRAD</name>
<gene>
    <name evidence="1" type="ORF">AOQ72_18340</name>
</gene>
<evidence type="ECO:0000313" key="1">
    <source>
        <dbReference type="EMBL" id="KRP96285.1"/>
    </source>
</evidence>
<dbReference type="AlphaFoldDB" id="A0A0R3CJY2"/>
<reference evidence="1 2" key="1">
    <citation type="submission" date="2015-09" db="EMBL/GenBank/DDBJ databases">
        <title>Draft Genome Sequence of the Strain BR 3267 (Bradyrhizobium yuanmingense) recommended as inoculant for cowpea in Brazil.</title>
        <authorList>
            <person name="Simoes-Araujo J.L."/>
            <person name="Zilli J.E."/>
        </authorList>
    </citation>
    <scope>NUCLEOTIDE SEQUENCE [LARGE SCALE GENOMIC DNA]</scope>
    <source>
        <strain evidence="1 2">BR3267</strain>
    </source>
</reference>
<proteinExistence type="predicted"/>
<protein>
    <submittedName>
        <fullName evidence="1">Uncharacterized protein</fullName>
    </submittedName>
</protein>
<dbReference type="EMBL" id="LJYF01000026">
    <property type="protein sequence ID" value="KRP96285.1"/>
    <property type="molecule type" value="Genomic_DNA"/>
</dbReference>
<organism evidence="1 2">
    <name type="scientific">Bradyrhizobium yuanmingense</name>
    <dbReference type="NCBI Taxonomy" id="108015"/>
    <lineage>
        <taxon>Bacteria</taxon>
        <taxon>Pseudomonadati</taxon>
        <taxon>Pseudomonadota</taxon>
        <taxon>Alphaproteobacteria</taxon>
        <taxon>Hyphomicrobiales</taxon>
        <taxon>Nitrobacteraceae</taxon>
        <taxon>Bradyrhizobium</taxon>
    </lineage>
</organism>
<dbReference type="Proteomes" id="UP000051380">
    <property type="component" value="Unassembled WGS sequence"/>
</dbReference>
<dbReference type="OrthoDB" id="8243347at2"/>